<keyword evidence="2" id="KW-1185">Reference proteome</keyword>
<accession>A0AAW1IEQ7</accession>
<dbReference type="PANTHER" id="PTHR19446">
    <property type="entry name" value="REVERSE TRANSCRIPTASES"/>
    <property type="match status" value="1"/>
</dbReference>
<protein>
    <recommendedName>
        <fullName evidence="3">Reverse transcriptase</fullName>
    </recommendedName>
</protein>
<evidence type="ECO:0008006" key="3">
    <source>
        <dbReference type="Google" id="ProtNLM"/>
    </source>
</evidence>
<gene>
    <name evidence="1" type="ORF">QE152_g35809</name>
</gene>
<proteinExistence type="predicted"/>
<reference evidence="1 2" key="1">
    <citation type="journal article" date="2024" name="BMC Genomics">
        <title>De novo assembly and annotation of Popillia japonica's genome with initial clues to its potential as an invasive pest.</title>
        <authorList>
            <person name="Cucini C."/>
            <person name="Boschi S."/>
            <person name="Funari R."/>
            <person name="Cardaioli E."/>
            <person name="Iannotti N."/>
            <person name="Marturano G."/>
            <person name="Paoli F."/>
            <person name="Bruttini M."/>
            <person name="Carapelli A."/>
            <person name="Frati F."/>
            <person name="Nardi F."/>
        </authorList>
    </citation>
    <scope>NUCLEOTIDE SEQUENCE [LARGE SCALE GENOMIC DNA]</scope>
    <source>
        <strain evidence="1">DMR45628</strain>
    </source>
</reference>
<evidence type="ECO:0000313" key="2">
    <source>
        <dbReference type="Proteomes" id="UP001458880"/>
    </source>
</evidence>
<name>A0AAW1IEQ7_POPJA</name>
<organism evidence="1 2">
    <name type="scientific">Popillia japonica</name>
    <name type="common">Japanese beetle</name>
    <dbReference type="NCBI Taxonomy" id="7064"/>
    <lineage>
        <taxon>Eukaryota</taxon>
        <taxon>Metazoa</taxon>
        <taxon>Ecdysozoa</taxon>
        <taxon>Arthropoda</taxon>
        <taxon>Hexapoda</taxon>
        <taxon>Insecta</taxon>
        <taxon>Pterygota</taxon>
        <taxon>Neoptera</taxon>
        <taxon>Endopterygota</taxon>
        <taxon>Coleoptera</taxon>
        <taxon>Polyphaga</taxon>
        <taxon>Scarabaeiformia</taxon>
        <taxon>Scarabaeidae</taxon>
        <taxon>Rutelinae</taxon>
        <taxon>Popillia</taxon>
    </lineage>
</organism>
<dbReference type="EMBL" id="JASPKY010000609">
    <property type="protein sequence ID" value="KAK9688056.1"/>
    <property type="molecule type" value="Genomic_DNA"/>
</dbReference>
<sequence>MEDEHAIEGSLEIDMSKLTNIEVEKVVRHMRSNKAEHAIEGSLEIDMSKLTNIEVEKVVRHMRSNKAAGVDEISSELWKADIRSTTDILAALLKDIWESEQIPTQWKAGVIVKIPKKDDAKICENWRGVMHY</sequence>
<dbReference type="AlphaFoldDB" id="A0AAW1IEQ7"/>
<dbReference type="Proteomes" id="UP001458880">
    <property type="component" value="Unassembled WGS sequence"/>
</dbReference>
<evidence type="ECO:0000313" key="1">
    <source>
        <dbReference type="EMBL" id="KAK9688056.1"/>
    </source>
</evidence>
<comment type="caution">
    <text evidence="1">The sequence shown here is derived from an EMBL/GenBank/DDBJ whole genome shotgun (WGS) entry which is preliminary data.</text>
</comment>